<evidence type="ECO:0000313" key="6">
    <source>
        <dbReference type="Proteomes" id="UP000278398"/>
    </source>
</evidence>
<organism evidence="5 6">
    <name type="scientific">Aquibium carbonis</name>
    <dbReference type="NCBI Taxonomy" id="2495581"/>
    <lineage>
        <taxon>Bacteria</taxon>
        <taxon>Pseudomonadati</taxon>
        <taxon>Pseudomonadota</taxon>
        <taxon>Alphaproteobacteria</taxon>
        <taxon>Hyphomicrobiales</taxon>
        <taxon>Phyllobacteriaceae</taxon>
        <taxon>Aquibium</taxon>
    </lineage>
</organism>
<dbReference type="InterPro" id="IPR009057">
    <property type="entry name" value="Homeodomain-like_sf"/>
</dbReference>
<dbReference type="AlphaFoldDB" id="A0A429YUB8"/>
<evidence type="ECO:0000259" key="4">
    <source>
        <dbReference type="PROSITE" id="PS01124"/>
    </source>
</evidence>
<dbReference type="PANTHER" id="PTHR46796">
    <property type="entry name" value="HTH-TYPE TRANSCRIPTIONAL ACTIVATOR RHAS-RELATED"/>
    <property type="match status" value="1"/>
</dbReference>
<reference evidence="5 6" key="1">
    <citation type="submission" date="2018-12" db="EMBL/GenBank/DDBJ databases">
        <title>Mesorhizobium carbonis sp. nov., isolated from coal mine water.</title>
        <authorList>
            <person name="Xin W."/>
            <person name="Xu Z."/>
            <person name="Xiang F."/>
            <person name="Zhang J."/>
            <person name="Xi L."/>
            <person name="Liu J."/>
        </authorList>
    </citation>
    <scope>NUCLEOTIDE SEQUENCE [LARGE SCALE GENOMIC DNA]</scope>
    <source>
        <strain evidence="5 6">B2.3</strain>
    </source>
</reference>
<dbReference type="SUPFAM" id="SSF46689">
    <property type="entry name" value="Homeodomain-like"/>
    <property type="match status" value="1"/>
</dbReference>
<feature type="domain" description="HTH araC/xylS-type" evidence="4">
    <location>
        <begin position="206"/>
        <end position="307"/>
    </location>
</feature>
<evidence type="ECO:0000256" key="1">
    <source>
        <dbReference type="ARBA" id="ARBA00023015"/>
    </source>
</evidence>
<dbReference type="InterPro" id="IPR018060">
    <property type="entry name" value="HTH_AraC"/>
</dbReference>
<dbReference type="PANTHER" id="PTHR46796:SF6">
    <property type="entry name" value="ARAC SUBFAMILY"/>
    <property type="match status" value="1"/>
</dbReference>
<dbReference type="InterPro" id="IPR035418">
    <property type="entry name" value="AraC-bd_2"/>
</dbReference>
<dbReference type="RefSeq" id="WP_126701216.1">
    <property type="nucleotide sequence ID" value="NZ_RWKW01000068.1"/>
</dbReference>
<dbReference type="GO" id="GO:0003700">
    <property type="term" value="F:DNA-binding transcription factor activity"/>
    <property type="evidence" value="ECO:0007669"/>
    <property type="project" value="InterPro"/>
</dbReference>
<dbReference type="InterPro" id="IPR050204">
    <property type="entry name" value="AraC_XylS_family_regulators"/>
</dbReference>
<dbReference type="GO" id="GO:0043565">
    <property type="term" value="F:sequence-specific DNA binding"/>
    <property type="evidence" value="ECO:0007669"/>
    <property type="project" value="InterPro"/>
</dbReference>
<protein>
    <submittedName>
        <fullName evidence="5">Helix-turn-helix domain-containing protein</fullName>
    </submittedName>
</protein>
<dbReference type="SMART" id="SM00342">
    <property type="entry name" value="HTH_ARAC"/>
    <property type="match status" value="1"/>
</dbReference>
<accession>A0A429YUB8</accession>
<dbReference type="InterPro" id="IPR020449">
    <property type="entry name" value="Tscrpt_reg_AraC-type_HTH"/>
</dbReference>
<keyword evidence="2" id="KW-0238">DNA-binding</keyword>
<dbReference type="Gene3D" id="1.10.10.60">
    <property type="entry name" value="Homeodomain-like"/>
    <property type="match status" value="1"/>
</dbReference>
<keyword evidence="6" id="KW-1185">Reference proteome</keyword>
<name>A0A429YUB8_9HYPH</name>
<dbReference type="Pfam" id="PF14525">
    <property type="entry name" value="AraC_binding_2"/>
    <property type="match status" value="1"/>
</dbReference>
<keyword evidence="3" id="KW-0804">Transcription</keyword>
<dbReference type="PROSITE" id="PS01124">
    <property type="entry name" value="HTH_ARAC_FAMILY_2"/>
    <property type="match status" value="1"/>
</dbReference>
<evidence type="ECO:0000256" key="3">
    <source>
        <dbReference type="ARBA" id="ARBA00023163"/>
    </source>
</evidence>
<comment type="caution">
    <text evidence="5">The sequence shown here is derived from an EMBL/GenBank/DDBJ whole genome shotgun (WGS) entry which is preliminary data.</text>
</comment>
<evidence type="ECO:0000313" key="5">
    <source>
        <dbReference type="EMBL" id="RST85063.1"/>
    </source>
</evidence>
<keyword evidence="1" id="KW-0805">Transcription regulation</keyword>
<evidence type="ECO:0000256" key="2">
    <source>
        <dbReference type="ARBA" id="ARBA00023125"/>
    </source>
</evidence>
<sequence length="314" mass="35236">MQSISTGDVPFRQRMAYLHDFVSSRIAGLRFEPRDVASFDYFLAARRIENGIVVSSTRYSAVKGARRPDMLADGRGNYVLSIHDTDYELAIDGRQWSVGAGDVVLIDESSPYEFRLPGTGSLILALDRKRLEDLAPRIASKPAWHFERASPMAPLVSGYADLLRGLPESAPTAVASEHMYRLVGELVGTQGDVERPRGGLSRARLELIKADIDRRLSDPDLDLETLARRHGVTPRYVQLLFSGEGTSFSDHVREKRLERAWFDLRDETRLDASIATIAFEAGFGDLSSFNRAFRKRYGATPRDVRADAMRRTDR</sequence>
<proteinExistence type="predicted"/>
<dbReference type="PRINTS" id="PR00032">
    <property type="entry name" value="HTHARAC"/>
</dbReference>
<dbReference type="Pfam" id="PF12833">
    <property type="entry name" value="HTH_18"/>
    <property type="match status" value="1"/>
</dbReference>
<dbReference type="Proteomes" id="UP000278398">
    <property type="component" value="Unassembled WGS sequence"/>
</dbReference>
<dbReference type="EMBL" id="RWKW01000068">
    <property type="protein sequence ID" value="RST85063.1"/>
    <property type="molecule type" value="Genomic_DNA"/>
</dbReference>
<gene>
    <name evidence="5" type="ORF">EJC49_17455</name>
</gene>
<dbReference type="OrthoDB" id="4601794at2"/>